<feature type="transmembrane region" description="Helical" evidence="9">
    <location>
        <begin position="259"/>
        <end position="276"/>
    </location>
</feature>
<reference evidence="12" key="1">
    <citation type="submission" date="2020-04" db="EMBL/GenBank/DDBJ databases">
        <authorList>
            <person name="Zhang T."/>
        </authorList>
    </citation>
    <scope>NUCLEOTIDE SEQUENCE</scope>
    <source>
        <strain evidence="12">HKST-UBA80</strain>
    </source>
</reference>
<keyword evidence="2" id="KW-1003">Cell membrane</keyword>
<feature type="domain" description="O-antigen ligase-related" evidence="10">
    <location>
        <begin position="219"/>
        <end position="374"/>
    </location>
</feature>
<dbReference type="InterPro" id="IPR050297">
    <property type="entry name" value="LipidA_mod_glycosyltrf_83"/>
</dbReference>
<evidence type="ECO:0000313" key="12">
    <source>
        <dbReference type="EMBL" id="MCA9301905.1"/>
    </source>
</evidence>
<evidence type="ECO:0000256" key="1">
    <source>
        <dbReference type="ARBA" id="ARBA00004651"/>
    </source>
</evidence>
<feature type="transmembrane region" description="Helical" evidence="9">
    <location>
        <begin position="563"/>
        <end position="581"/>
    </location>
</feature>
<evidence type="ECO:0000256" key="3">
    <source>
        <dbReference type="ARBA" id="ARBA00022676"/>
    </source>
</evidence>
<evidence type="ECO:0000256" key="6">
    <source>
        <dbReference type="ARBA" id="ARBA00022989"/>
    </source>
</evidence>
<feature type="transmembrane region" description="Helical" evidence="9">
    <location>
        <begin position="398"/>
        <end position="417"/>
    </location>
</feature>
<keyword evidence="5 9" id="KW-0812">Transmembrane</keyword>
<feature type="transmembrane region" description="Helical" evidence="9">
    <location>
        <begin position="423"/>
        <end position="440"/>
    </location>
</feature>
<dbReference type="Pfam" id="PF13231">
    <property type="entry name" value="PMT_2"/>
    <property type="match status" value="1"/>
</dbReference>
<dbReference type="Proteomes" id="UP000714817">
    <property type="component" value="Unassembled WGS sequence"/>
</dbReference>
<gene>
    <name evidence="12" type="ORF">KDA10_00875</name>
</gene>
<feature type="transmembrane region" description="Helical" evidence="9">
    <location>
        <begin position="460"/>
        <end position="481"/>
    </location>
</feature>
<keyword evidence="7 9" id="KW-0472">Membrane</keyword>
<feature type="transmembrane region" description="Helical" evidence="9">
    <location>
        <begin position="869"/>
        <end position="888"/>
    </location>
</feature>
<feature type="transmembrane region" description="Helical" evidence="9">
    <location>
        <begin position="820"/>
        <end position="836"/>
    </location>
</feature>
<proteinExistence type="predicted"/>
<sequence length="1057" mass="120622">MSIELLSLFGITLLSLLLFKLDIEKGMKIILLCSVLLHKELFSFYSWNLLPIRFVMLAFSAYATLYFIKNYKKLAALISDPFVLSLGLLFLARLISISNTKNLGASVSLLAFFATACAFVIFTYSVYKDKPDKILEFIKYYINVAFYLCVFGFIQVLVYSRFDFIMGALWNIPGHTPRVGSLFWDTNHFGGFLTGLLPVTGVLFLFAETYKERLKYFIYLVSMSAILLLTSSRTAWIAGFVSLLIFGMLLIYRKLHLRGVLALVFTLFLLTIPLVREYNIKSSPFRAKVKDYFHYRIDSFDSHVLLLKGSVEIFEKYPLIGGGYGGFFEHFSKTEIASEFFGRDPAAFNTRVPPHTIWGELLSETGALGLAAFVAVIGLMLSAMLYASQKLKNAKTYFTVSAMVGAIVGWLTAGIFYSYNNEFFWIILAFYFVYTIGVLGKDFTFSKAVNYVFDSSRSQFFGLFVLGVVVFFTKLGSNHLIPWDEAIYAKIAKNIYQTGDYIFLKWSSSELWLEKPPLYMWLMALSMKIFSITSFAVRLPSALFGLGTVLLTYVFGTKLYGRLAGFFSALVLLTNVSFIYYGRASMLDVTTTFFITASLLFYYLFCSSFFVGLFDRVPIAGTSKSISSEAKILSLILIPLQKLYRALTSTEALMFYAGLCVGLAVMTKGIVGLLPLPIVALHLTYLIAFKKQLYRLRPVIIHFFILIGAAVAVFGPWHFYMFSRLGREFYDVYIQYHVLDRATQAIEDKGQPFHWYLLVMKVSMRIWFIVLFGALSHKILCRLSQNRRVGFIIDALSPKLANLFSIKKFLSIAPSNKDKLLFLISGFIFFFFSASRSKLVWYIIPIYPFLSIIVGSFIAQVIHSFRIGVVARAVIVYSILTLSLFYFYTQRDLVYTYDFTGKQASLMELKNISYGEKEKLYIDASVELPLALYYVDGPFEILEYKPLRQKVADTKYDEDVIFLTKESRYRNFNNENPTLTIVERIDEWVLGYKPSQRSLDRKALKDAQRELTELNEDMGRRTAAGEKISLEQSSRRQELTDLVNNLTLTIDKNGDSN</sequence>
<feature type="transmembrane region" description="Helical" evidence="9">
    <location>
        <begin position="44"/>
        <end position="67"/>
    </location>
</feature>
<evidence type="ECO:0000256" key="2">
    <source>
        <dbReference type="ARBA" id="ARBA00022475"/>
    </source>
</evidence>
<dbReference type="InterPro" id="IPR038731">
    <property type="entry name" value="RgtA/B/C-like"/>
</dbReference>
<feature type="transmembrane region" description="Helical" evidence="9">
    <location>
        <begin position="107"/>
        <end position="127"/>
    </location>
</feature>
<dbReference type="InterPro" id="IPR007016">
    <property type="entry name" value="O-antigen_ligase-rel_domated"/>
</dbReference>
<feature type="transmembrane region" description="Helical" evidence="9">
    <location>
        <begin position="753"/>
        <end position="775"/>
    </location>
</feature>
<feature type="transmembrane region" description="Helical" evidence="9">
    <location>
        <begin position="670"/>
        <end position="688"/>
    </location>
</feature>
<feature type="transmembrane region" description="Helical" evidence="9">
    <location>
        <begin position="214"/>
        <end position="230"/>
    </location>
</feature>
<evidence type="ECO:0000256" key="9">
    <source>
        <dbReference type="SAM" id="Phobius"/>
    </source>
</evidence>
<dbReference type="EC" id="2.4.-.-" evidence="12"/>
<protein>
    <submittedName>
        <fullName evidence="12">Glycosyltransferase family 39 protein</fullName>
        <ecNumber evidence="12">2.4.-.-</ecNumber>
    </submittedName>
</protein>
<feature type="transmembrane region" description="Helical" evidence="9">
    <location>
        <begin position="189"/>
        <end position="207"/>
    </location>
</feature>
<feature type="domain" description="Glycosyltransferase RgtA/B/C/D-like" evidence="11">
    <location>
        <begin position="515"/>
        <end position="606"/>
    </location>
</feature>
<dbReference type="GO" id="GO:0016763">
    <property type="term" value="F:pentosyltransferase activity"/>
    <property type="evidence" value="ECO:0007669"/>
    <property type="project" value="TreeGrafter"/>
</dbReference>
<evidence type="ECO:0000259" key="10">
    <source>
        <dbReference type="Pfam" id="PF04932"/>
    </source>
</evidence>
<organism evidence="12 13">
    <name type="scientific">candidate division WWE3 bacterium</name>
    <dbReference type="NCBI Taxonomy" id="2053526"/>
    <lineage>
        <taxon>Bacteria</taxon>
        <taxon>Katanobacteria</taxon>
    </lineage>
</organism>
<evidence type="ECO:0000313" key="13">
    <source>
        <dbReference type="Proteomes" id="UP000714817"/>
    </source>
</evidence>
<keyword evidence="8" id="KW-0175">Coiled coil</keyword>
<dbReference type="PANTHER" id="PTHR33908:SF3">
    <property type="entry name" value="UNDECAPRENYL PHOSPHATE-ALPHA-4-AMINO-4-DEOXY-L-ARABINOSE ARABINOSYL TRANSFERASE"/>
    <property type="match status" value="1"/>
</dbReference>
<feature type="transmembrane region" description="Helical" evidence="9">
    <location>
        <begin position="518"/>
        <end position="551"/>
    </location>
</feature>
<dbReference type="GO" id="GO:0005886">
    <property type="term" value="C:plasma membrane"/>
    <property type="evidence" value="ECO:0007669"/>
    <property type="project" value="UniProtKB-SubCell"/>
</dbReference>
<feature type="transmembrane region" description="Helical" evidence="9">
    <location>
        <begin position="593"/>
        <end position="614"/>
    </location>
</feature>
<reference evidence="12" key="2">
    <citation type="journal article" date="2021" name="Microbiome">
        <title>Successional dynamics and alternative stable states in a saline activated sludge microbial community over 9 years.</title>
        <authorList>
            <person name="Wang Y."/>
            <person name="Ye J."/>
            <person name="Ju F."/>
            <person name="Liu L."/>
            <person name="Boyd J.A."/>
            <person name="Deng Y."/>
            <person name="Parks D.H."/>
            <person name="Jiang X."/>
            <person name="Yin X."/>
            <person name="Woodcroft B.J."/>
            <person name="Tyson G.W."/>
            <person name="Hugenholtz P."/>
            <person name="Polz M.F."/>
            <person name="Zhang T."/>
        </authorList>
    </citation>
    <scope>NUCLEOTIDE SEQUENCE</scope>
    <source>
        <strain evidence="12">HKST-UBA80</strain>
    </source>
</reference>
<dbReference type="GO" id="GO:0009103">
    <property type="term" value="P:lipopolysaccharide biosynthetic process"/>
    <property type="evidence" value="ECO:0007669"/>
    <property type="project" value="UniProtKB-ARBA"/>
</dbReference>
<keyword evidence="6 9" id="KW-1133">Transmembrane helix</keyword>
<feature type="transmembrane region" description="Helical" evidence="9">
    <location>
        <begin position="236"/>
        <end position="252"/>
    </location>
</feature>
<comment type="subcellular location">
    <subcellularLocation>
        <location evidence="1">Cell membrane</location>
        <topology evidence="1">Multi-pass membrane protein</topology>
    </subcellularLocation>
</comment>
<dbReference type="EMBL" id="JAGQNY010000003">
    <property type="protein sequence ID" value="MCA9301905.1"/>
    <property type="molecule type" value="Genomic_DNA"/>
</dbReference>
<evidence type="ECO:0000256" key="4">
    <source>
        <dbReference type="ARBA" id="ARBA00022679"/>
    </source>
</evidence>
<feature type="transmembrane region" description="Helical" evidence="9">
    <location>
        <begin position="139"/>
        <end position="160"/>
    </location>
</feature>
<evidence type="ECO:0000256" key="8">
    <source>
        <dbReference type="SAM" id="Coils"/>
    </source>
</evidence>
<feature type="transmembrane region" description="Helical" evidence="9">
    <location>
        <begin position="643"/>
        <end position="664"/>
    </location>
</feature>
<name>A0A955E0Y7_UNCKA</name>
<feature type="transmembrane region" description="Helical" evidence="9">
    <location>
        <begin position="842"/>
        <end position="862"/>
    </location>
</feature>
<accession>A0A955E0Y7</accession>
<dbReference type="GO" id="GO:0010041">
    <property type="term" value="P:response to iron(III) ion"/>
    <property type="evidence" value="ECO:0007669"/>
    <property type="project" value="TreeGrafter"/>
</dbReference>
<feature type="transmembrane region" description="Helical" evidence="9">
    <location>
        <begin position="74"/>
        <end position="95"/>
    </location>
</feature>
<dbReference type="AlphaFoldDB" id="A0A955E0Y7"/>
<dbReference type="Pfam" id="PF04932">
    <property type="entry name" value="Wzy_C"/>
    <property type="match status" value="1"/>
</dbReference>
<comment type="caution">
    <text evidence="12">The sequence shown here is derived from an EMBL/GenBank/DDBJ whole genome shotgun (WGS) entry which is preliminary data.</text>
</comment>
<keyword evidence="4 12" id="KW-0808">Transferase</keyword>
<feature type="coiled-coil region" evidence="8">
    <location>
        <begin position="997"/>
        <end position="1024"/>
    </location>
</feature>
<evidence type="ECO:0000259" key="11">
    <source>
        <dbReference type="Pfam" id="PF13231"/>
    </source>
</evidence>
<evidence type="ECO:0000256" key="5">
    <source>
        <dbReference type="ARBA" id="ARBA00022692"/>
    </source>
</evidence>
<keyword evidence="3 12" id="KW-0328">Glycosyltransferase</keyword>
<dbReference type="PANTHER" id="PTHR33908">
    <property type="entry name" value="MANNOSYLTRANSFERASE YKCB-RELATED"/>
    <property type="match status" value="1"/>
</dbReference>
<feature type="transmembrane region" description="Helical" evidence="9">
    <location>
        <begin position="700"/>
        <end position="720"/>
    </location>
</feature>
<evidence type="ECO:0000256" key="7">
    <source>
        <dbReference type="ARBA" id="ARBA00023136"/>
    </source>
</evidence>
<feature type="transmembrane region" description="Helical" evidence="9">
    <location>
        <begin position="367"/>
        <end position="386"/>
    </location>
</feature>